<evidence type="ECO:0000256" key="1">
    <source>
        <dbReference type="ARBA" id="ARBA00023239"/>
    </source>
</evidence>
<reference evidence="5 6" key="1">
    <citation type="submission" date="2021-03" db="EMBL/GenBank/DDBJ databases">
        <authorList>
            <person name="Kim M.K."/>
        </authorList>
    </citation>
    <scope>NUCLEOTIDE SEQUENCE [LARGE SCALE GENOMIC DNA]</scope>
    <source>
        <strain evidence="5 6">BT442</strain>
    </source>
</reference>
<comment type="similarity">
    <text evidence="2">Belongs to the polysaccharide lyase 1 family.</text>
</comment>
<dbReference type="SUPFAM" id="SSF51126">
    <property type="entry name" value="Pectin lyase-like"/>
    <property type="match status" value="1"/>
</dbReference>
<dbReference type="Pfam" id="PF00544">
    <property type="entry name" value="Pectate_lyase_4"/>
    <property type="match status" value="1"/>
</dbReference>
<dbReference type="SMART" id="SM00656">
    <property type="entry name" value="Amb_all"/>
    <property type="match status" value="1"/>
</dbReference>
<accession>A0ABS3QLC3</accession>
<evidence type="ECO:0000313" key="6">
    <source>
        <dbReference type="Proteomes" id="UP000664369"/>
    </source>
</evidence>
<keyword evidence="6" id="KW-1185">Reference proteome</keyword>
<dbReference type="InterPro" id="IPR026444">
    <property type="entry name" value="Secre_tail"/>
</dbReference>
<dbReference type="InterPro" id="IPR002022">
    <property type="entry name" value="Pec_lyase"/>
</dbReference>
<evidence type="ECO:0000259" key="4">
    <source>
        <dbReference type="SMART" id="SM00656"/>
    </source>
</evidence>
<dbReference type="PANTHER" id="PTHR31683:SF18">
    <property type="entry name" value="PECTATE LYASE 21-RELATED"/>
    <property type="match status" value="1"/>
</dbReference>
<feature type="domain" description="Pectate lyase" evidence="4">
    <location>
        <begin position="45"/>
        <end position="265"/>
    </location>
</feature>
<keyword evidence="3" id="KW-0732">Signal</keyword>
<keyword evidence="2" id="KW-0119">Carbohydrate metabolism</keyword>
<dbReference type="RefSeq" id="WP_208177571.1">
    <property type="nucleotide sequence ID" value="NZ_JAGETZ010000013.1"/>
</dbReference>
<keyword evidence="2" id="KW-0624">Polysaccharide degradation</keyword>
<keyword evidence="2" id="KW-0964">Secreted</keyword>
<gene>
    <name evidence="5" type="ORF">J4E00_22670</name>
</gene>
<dbReference type="NCBIfam" id="TIGR04183">
    <property type="entry name" value="Por_Secre_tail"/>
    <property type="match status" value="1"/>
</dbReference>
<evidence type="ECO:0000256" key="2">
    <source>
        <dbReference type="RuleBase" id="RU361173"/>
    </source>
</evidence>
<dbReference type="Proteomes" id="UP000664369">
    <property type="component" value="Unassembled WGS sequence"/>
</dbReference>
<dbReference type="InterPro" id="IPR045032">
    <property type="entry name" value="PEL"/>
</dbReference>
<comment type="subcellular location">
    <subcellularLocation>
        <location evidence="2">Secreted</location>
    </subcellularLocation>
</comment>
<keyword evidence="1 2" id="KW-0456">Lyase</keyword>
<protein>
    <submittedName>
        <fullName evidence="5">T9SS type A sorting domain-containing protein</fullName>
    </submittedName>
</protein>
<proteinExistence type="inferred from homology"/>
<dbReference type="Pfam" id="PF18962">
    <property type="entry name" value="Por_Secre_tail"/>
    <property type="match status" value="1"/>
</dbReference>
<dbReference type="EMBL" id="JAGETZ010000013">
    <property type="protein sequence ID" value="MBO2011886.1"/>
    <property type="molecule type" value="Genomic_DNA"/>
</dbReference>
<dbReference type="InterPro" id="IPR012334">
    <property type="entry name" value="Pectin_lyas_fold"/>
</dbReference>
<name>A0ABS3QLC3_9BACT</name>
<comment type="caution">
    <text evidence="5">The sequence shown here is derived from an EMBL/GenBank/DDBJ whole genome shotgun (WGS) entry which is preliminary data.</text>
</comment>
<dbReference type="Gene3D" id="2.160.20.10">
    <property type="entry name" value="Single-stranded right-handed beta-helix, Pectin lyase-like"/>
    <property type="match status" value="1"/>
</dbReference>
<evidence type="ECO:0000313" key="5">
    <source>
        <dbReference type="EMBL" id="MBO2011886.1"/>
    </source>
</evidence>
<feature type="chain" id="PRO_5045953078" evidence="3">
    <location>
        <begin position="22"/>
        <end position="429"/>
    </location>
</feature>
<feature type="signal peptide" evidence="3">
    <location>
        <begin position="1"/>
        <end position="21"/>
    </location>
</feature>
<sequence length="429" mass="45761">MKIRLLTVLAAASLTTISAFGQGAPFGLYGYASMTTGTTGGTGGTSITVSTGTALMTAIRANSSNAPLTIYINGTITPANTPSTYDKIEIKDRSNISLIGVGTSGELNGIGIYVRRASNIIIQNLKVHHVLLGPKDAIGIEGPANHIWVDHCELYSQHQGVGKDDYDGLLDAKDDCEYLTFSWNYLHDHWKASLSGYTEADIYNRKITYHHNWFENIESRLPLSRGGQSHVFNNYYKDIVSTGINSRVGACVKIENNYFDNTKNPYVSAYSTVIGYGDISGNSLNNNTVFQYSGDTFPLGPCTLPIPYTYASVLTPAANVPAEVMAGAGVGHLGSALATAKSTDIPTAQAYPNPTHGATVFAFSLSKPSSVQITLFSITGAKVAEVLNAPLLPAGPHTTTYTSAALRPGVYFYEVKTATGSSSQKLVVE</sequence>
<organism evidence="5 6">
    <name type="scientific">Hymenobacter negativus</name>
    <dbReference type="NCBI Taxonomy" id="2795026"/>
    <lineage>
        <taxon>Bacteria</taxon>
        <taxon>Pseudomonadati</taxon>
        <taxon>Bacteroidota</taxon>
        <taxon>Cytophagia</taxon>
        <taxon>Cytophagales</taxon>
        <taxon>Hymenobacteraceae</taxon>
        <taxon>Hymenobacter</taxon>
    </lineage>
</organism>
<evidence type="ECO:0000256" key="3">
    <source>
        <dbReference type="SAM" id="SignalP"/>
    </source>
</evidence>
<dbReference type="PANTHER" id="PTHR31683">
    <property type="entry name" value="PECTATE LYASE 18-RELATED"/>
    <property type="match status" value="1"/>
</dbReference>
<dbReference type="InterPro" id="IPR011050">
    <property type="entry name" value="Pectin_lyase_fold/virulence"/>
</dbReference>